<evidence type="ECO:0000256" key="13">
    <source>
        <dbReference type="ARBA" id="ARBA00047974"/>
    </source>
</evidence>
<feature type="domain" description="DhaK" evidence="18">
    <location>
        <begin position="1"/>
        <end position="177"/>
    </location>
</feature>
<feature type="region of interest" description="Disordered" evidence="16">
    <location>
        <begin position="268"/>
        <end position="294"/>
    </location>
</feature>
<dbReference type="Pfam" id="PF02734">
    <property type="entry name" value="Dak2"/>
    <property type="match status" value="1"/>
</dbReference>
<dbReference type="EC" id="2.7.1.29" evidence="1"/>
<evidence type="ECO:0000313" key="19">
    <source>
        <dbReference type="Proteomes" id="UP000095282"/>
    </source>
</evidence>
<evidence type="ECO:0000256" key="6">
    <source>
        <dbReference type="ARBA" id="ARBA00022741"/>
    </source>
</evidence>
<dbReference type="GO" id="GO:0005829">
    <property type="term" value="C:cytosol"/>
    <property type="evidence" value="ECO:0007669"/>
    <property type="project" value="TreeGrafter"/>
</dbReference>
<dbReference type="WBParaSite" id="Csp11.Scaffold629.g7675.t3">
    <property type="protein sequence ID" value="Csp11.Scaffold629.g7675.t3"/>
    <property type="gene ID" value="Csp11.Scaffold629.g7675"/>
</dbReference>
<dbReference type="PROSITE" id="PS51480">
    <property type="entry name" value="DHAL"/>
    <property type="match status" value="1"/>
</dbReference>
<dbReference type="GO" id="GO:0004371">
    <property type="term" value="F:glycerone kinase activity"/>
    <property type="evidence" value="ECO:0007669"/>
    <property type="project" value="UniProtKB-EC"/>
</dbReference>
<evidence type="ECO:0000256" key="7">
    <source>
        <dbReference type="ARBA" id="ARBA00022777"/>
    </source>
</evidence>
<dbReference type="PANTHER" id="PTHR28629:SF4">
    <property type="entry name" value="TRIOKINASE_FMN CYCLASE"/>
    <property type="match status" value="1"/>
</dbReference>
<name>A0A1I7UBK1_9PELO</name>
<evidence type="ECO:0000259" key="17">
    <source>
        <dbReference type="PROSITE" id="PS51480"/>
    </source>
</evidence>
<keyword evidence="5" id="KW-0808">Transferase</keyword>
<accession>A0A1I7UBK1</accession>
<evidence type="ECO:0000256" key="3">
    <source>
        <dbReference type="ARBA" id="ARBA00012578"/>
    </source>
</evidence>
<dbReference type="SUPFAM" id="SSF82549">
    <property type="entry name" value="DAK1/DegV-like"/>
    <property type="match status" value="1"/>
</dbReference>
<dbReference type="Proteomes" id="UP000095282">
    <property type="component" value="Unplaced"/>
</dbReference>
<evidence type="ECO:0000256" key="14">
    <source>
        <dbReference type="ARBA" id="ARBA00048526"/>
    </source>
</evidence>
<dbReference type="Pfam" id="PF02733">
    <property type="entry name" value="Dak1"/>
    <property type="match status" value="1"/>
</dbReference>
<feature type="domain" description="DhaL" evidence="17">
    <location>
        <begin position="110"/>
        <end position="307"/>
    </location>
</feature>
<comment type="subunit">
    <text evidence="12">Homodimer. Interacts with IFIH1 (via the CARD domains), the interaction is inhibited by viral infection.</text>
</comment>
<evidence type="ECO:0000256" key="12">
    <source>
        <dbReference type="ARBA" id="ARBA00046681"/>
    </source>
</evidence>
<evidence type="ECO:0000313" key="20">
    <source>
        <dbReference type="WBParaSite" id="Csp11.Scaffold629.g7675.t3"/>
    </source>
</evidence>
<dbReference type="InterPro" id="IPR004006">
    <property type="entry name" value="DhaK_dom"/>
</dbReference>
<comment type="catalytic activity">
    <reaction evidence="14">
        <text>FAD = riboflavin cyclic-4',5'-phosphate + AMP + H(+)</text>
        <dbReference type="Rhea" id="RHEA:13729"/>
        <dbReference type="ChEBI" id="CHEBI:15378"/>
        <dbReference type="ChEBI" id="CHEBI:57692"/>
        <dbReference type="ChEBI" id="CHEBI:76202"/>
        <dbReference type="ChEBI" id="CHEBI:456215"/>
        <dbReference type="EC" id="4.6.1.15"/>
    </reaction>
</comment>
<keyword evidence="6" id="KW-0547">Nucleotide-binding</keyword>
<proteinExistence type="predicted"/>
<evidence type="ECO:0000256" key="8">
    <source>
        <dbReference type="ARBA" id="ARBA00022840"/>
    </source>
</evidence>
<keyword evidence="9" id="KW-0170">Cobalt</keyword>
<dbReference type="FunFam" id="1.25.40.340:FF:000001">
    <property type="entry name" value="Dihydroxyacetone kinase 1"/>
    <property type="match status" value="1"/>
</dbReference>
<dbReference type="InterPro" id="IPR050861">
    <property type="entry name" value="Dihydroxyacetone_Kinase"/>
</dbReference>
<evidence type="ECO:0000256" key="5">
    <source>
        <dbReference type="ARBA" id="ARBA00022679"/>
    </source>
</evidence>
<dbReference type="InterPro" id="IPR036117">
    <property type="entry name" value="DhaL_dom_sf"/>
</dbReference>
<comment type="catalytic activity">
    <reaction evidence="13">
        <text>D-glyceraldehyde + ATP = D-glyceraldehyde 3-phosphate + ADP + H(+)</text>
        <dbReference type="Rhea" id="RHEA:13941"/>
        <dbReference type="ChEBI" id="CHEBI:15378"/>
        <dbReference type="ChEBI" id="CHEBI:17378"/>
        <dbReference type="ChEBI" id="CHEBI:30616"/>
        <dbReference type="ChEBI" id="CHEBI:59776"/>
        <dbReference type="ChEBI" id="CHEBI:456216"/>
        <dbReference type="EC" id="2.7.1.28"/>
    </reaction>
</comment>
<evidence type="ECO:0000256" key="10">
    <source>
        <dbReference type="ARBA" id="ARBA00032426"/>
    </source>
</evidence>
<dbReference type="GO" id="GO:0005524">
    <property type="term" value="F:ATP binding"/>
    <property type="evidence" value="ECO:0007669"/>
    <property type="project" value="UniProtKB-KW"/>
</dbReference>
<dbReference type="GO" id="GO:0050354">
    <property type="term" value="F:triokinase activity"/>
    <property type="evidence" value="ECO:0007669"/>
    <property type="project" value="UniProtKB-EC"/>
</dbReference>
<dbReference type="InterPro" id="IPR004007">
    <property type="entry name" value="DhaL_dom"/>
</dbReference>
<dbReference type="Gene3D" id="3.30.1180.20">
    <property type="entry name" value="Dihydroxyacetone kinase, domain 2"/>
    <property type="match status" value="1"/>
</dbReference>
<dbReference type="EC" id="4.6.1.15" evidence="3"/>
<comment type="catalytic activity">
    <reaction evidence="15">
        <text>dihydroxyacetone + ATP = dihydroxyacetone phosphate + ADP + H(+)</text>
        <dbReference type="Rhea" id="RHEA:15773"/>
        <dbReference type="ChEBI" id="CHEBI:15378"/>
        <dbReference type="ChEBI" id="CHEBI:16016"/>
        <dbReference type="ChEBI" id="CHEBI:30616"/>
        <dbReference type="ChEBI" id="CHEBI:57642"/>
        <dbReference type="ChEBI" id="CHEBI:456216"/>
        <dbReference type="EC" id="2.7.1.29"/>
    </reaction>
</comment>
<evidence type="ECO:0000256" key="9">
    <source>
        <dbReference type="ARBA" id="ARBA00023285"/>
    </source>
</evidence>
<feature type="compositionally biased region" description="Polar residues" evidence="16">
    <location>
        <begin position="281"/>
        <end position="290"/>
    </location>
</feature>
<sequence length="316" mass="33763">MIPLFQNSIETLGVSLYPGSLPGKSRETELPNDEIEVGLGIHGEPGKFRAPYECARKIVTGLMVKGRPCLDAPTPGWNPGHSLSEISKRPTASASQTTEIPSSGTTLSSELLKGCLKGFTKAMKESEDLLNDLDASAGDGDCGSTFSGAAKSIESDLSKLDLEHPETLFKQFSIIFEQSVGGTSGALYALMLSSAAPELSVKVDSNAILEALDKANQAVQKYGGARVGDRTMVDSLNAMVEELRKGLKDNQGMDVFERAVQASERAAEETAHQKASVGRASYTSSQSQTKPDAGATAISRWLRAIWEAFREEMGKK</sequence>
<comment type="function">
    <text evidence="11">Catalyzes both the phosphorylation of dihydroxyacetone and of glyceraldehyde, and the splitting of ribonucleoside diphosphate-X compounds among which FAD is the best substrate. Represses IFIH1-mediated cellular antiviral response.</text>
</comment>
<protein>
    <recommendedName>
        <fullName evidence="4">Triokinase/FMN cyclase</fullName>
        <ecNumber evidence="2">2.7.1.28</ecNumber>
        <ecNumber evidence="1">2.7.1.29</ecNumber>
        <ecNumber evidence="3">4.6.1.15</ecNumber>
    </recommendedName>
    <alternativeName>
        <fullName evidence="10">Bifunctional ATP-dependent dihydroxyacetone kinase/FAD-AMP lyase (cyclizing)</fullName>
    </alternativeName>
</protein>
<dbReference type="Gene3D" id="1.25.40.340">
    <property type="match status" value="1"/>
</dbReference>
<dbReference type="PROSITE" id="PS51481">
    <property type="entry name" value="DHAK"/>
    <property type="match status" value="1"/>
</dbReference>
<dbReference type="SMART" id="SM01120">
    <property type="entry name" value="Dak2"/>
    <property type="match status" value="1"/>
</dbReference>
<evidence type="ECO:0000256" key="1">
    <source>
        <dbReference type="ARBA" id="ARBA00012107"/>
    </source>
</evidence>
<dbReference type="EC" id="2.7.1.28" evidence="2"/>
<keyword evidence="8" id="KW-0067">ATP-binding</keyword>
<dbReference type="SUPFAM" id="SSF101473">
    <property type="entry name" value="DhaL-like"/>
    <property type="match status" value="1"/>
</dbReference>
<evidence type="ECO:0000259" key="18">
    <source>
        <dbReference type="PROSITE" id="PS51481"/>
    </source>
</evidence>
<dbReference type="GO" id="GO:0019563">
    <property type="term" value="P:glycerol catabolic process"/>
    <property type="evidence" value="ECO:0007669"/>
    <property type="project" value="TreeGrafter"/>
</dbReference>
<dbReference type="GO" id="GO:0034012">
    <property type="term" value="F:FAD-AMP lyase (cyclizing) activity"/>
    <property type="evidence" value="ECO:0007669"/>
    <property type="project" value="UniProtKB-EC"/>
</dbReference>
<evidence type="ECO:0000256" key="4">
    <source>
        <dbReference type="ARBA" id="ARBA00018932"/>
    </source>
</evidence>
<organism evidence="19 20">
    <name type="scientific">Caenorhabditis tropicalis</name>
    <dbReference type="NCBI Taxonomy" id="1561998"/>
    <lineage>
        <taxon>Eukaryota</taxon>
        <taxon>Metazoa</taxon>
        <taxon>Ecdysozoa</taxon>
        <taxon>Nematoda</taxon>
        <taxon>Chromadorea</taxon>
        <taxon>Rhabditida</taxon>
        <taxon>Rhabditina</taxon>
        <taxon>Rhabditomorpha</taxon>
        <taxon>Rhabditoidea</taxon>
        <taxon>Rhabditidae</taxon>
        <taxon>Peloderinae</taxon>
        <taxon>Caenorhabditis</taxon>
    </lineage>
</organism>
<keyword evidence="7" id="KW-0418">Kinase</keyword>
<dbReference type="STRING" id="1561998.A0A1I7UBK1"/>
<dbReference type="PANTHER" id="PTHR28629">
    <property type="entry name" value="TRIOKINASE/FMN CYCLASE"/>
    <property type="match status" value="1"/>
</dbReference>
<evidence type="ECO:0000256" key="16">
    <source>
        <dbReference type="SAM" id="MobiDB-lite"/>
    </source>
</evidence>
<reference evidence="20" key="1">
    <citation type="submission" date="2016-11" db="UniProtKB">
        <authorList>
            <consortium name="WormBaseParasite"/>
        </authorList>
    </citation>
    <scope>IDENTIFICATION</scope>
</reference>
<feature type="region of interest" description="Disordered" evidence="16">
    <location>
        <begin position="79"/>
        <end position="105"/>
    </location>
</feature>
<dbReference type="AlphaFoldDB" id="A0A1I7UBK1"/>
<feature type="compositionally biased region" description="Polar residues" evidence="16">
    <location>
        <begin position="90"/>
        <end position="105"/>
    </location>
</feature>
<evidence type="ECO:0000256" key="11">
    <source>
        <dbReference type="ARBA" id="ARBA00045490"/>
    </source>
</evidence>
<evidence type="ECO:0000256" key="15">
    <source>
        <dbReference type="ARBA" id="ARBA00048898"/>
    </source>
</evidence>
<evidence type="ECO:0000256" key="2">
    <source>
        <dbReference type="ARBA" id="ARBA00012110"/>
    </source>
</evidence>
<keyword evidence="19" id="KW-1185">Reference proteome</keyword>